<name>A1S7U9_SHEAM</name>
<dbReference type="FunFam" id="3.40.50.720:FF:000173">
    <property type="entry name" value="3-oxoacyl-[acyl-carrier protein] reductase"/>
    <property type="match status" value="1"/>
</dbReference>
<evidence type="ECO:0000256" key="2">
    <source>
        <dbReference type="ARBA" id="ARBA00023002"/>
    </source>
</evidence>
<evidence type="ECO:0000313" key="4">
    <source>
        <dbReference type="Proteomes" id="UP000009175"/>
    </source>
</evidence>
<dbReference type="InterPro" id="IPR020904">
    <property type="entry name" value="Sc_DH/Rdtase_CS"/>
</dbReference>
<dbReference type="PRINTS" id="PR00080">
    <property type="entry name" value="SDRFAMILY"/>
</dbReference>
<dbReference type="GO" id="GO:0004316">
    <property type="term" value="F:3-oxoacyl-[acyl-carrier-protein] reductase (NADPH) activity"/>
    <property type="evidence" value="ECO:0007669"/>
    <property type="project" value="UniProtKB-EC"/>
</dbReference>
<evidence type="ECO:0000256" key="1">
    <source>
        <dbReference type="ARBA" id="ARBA00006484"/>
    </source>
</evidence>
<dbReference type="PANTHER" id="PTHR42879:SF2">
    <property type="entry name" value="3-OXOACYL-[ACYL-CARRIER-PROTEIN] REDUCTASE FABG"/>
    <property type="match status" value="1"/>
</dbReference>
<dbReference type="AlphaFoldDB" id="A1S7U9"/>
<dbReference type="PANTHER" id="PTHR42879">
    <property type="entry name" value="3-OXOACYL-(ACYL-CARRIER-PROTEIN) REDUCTASE"/>
    <property type="match status" value="1"/>
</dbReference>
<dbReference type="GO" id="GO:0032787">
    <property type="term" value="P:monocarboxylic acid metabolic process"/>
    <property type="evidence" value="ECO:0007669"/>
    <property type="project" value="UniProtKB-ARBA"/>
</dbReference>
<dbReference type="Pfam" id="PF13561">
    <property type="entry name" value="adh_short_C2"/>
    <property type="match status" value="1"/>
</dbReference>
<dbReference type="OrthoDB" id="9804774at2"/>
<dbReference type="RefSeq" id="WP_011760363.1">
    <property type="nucleotide sequence ID" value="NC_008700.1"/>
</dbReference>
<evidence type="ECO:0000313" key="3">
    <source>
        <dbReference type="EMBL" id="ABM00456.1"/>
    </source>
</evidence>
<dbReference type="InterPro" id="IPR002347">
    <property type="entry name" value="SDR_fam"/>
</dbReference>
<keyword evidence="4" id="KW-1185">Reference proteome</keyword>
<dbReference type="InterPro" id="IPR036291">
    <property type="entry name" value="NAD(P)-bd_dom_sf"/>
</dbReference>
<accession>A1S7U9</accession>
<dbReference type="PRINTS" id="PR00081">
    <property type="entry name" value="GDHRDH"/>
</dbReference>
<dbReference type="HOGENOM" id="CLU_010194_1_3_6"/>
<dbReference type="STRING" id="326297.Sama_2250"/>
<dbReference type="EC" id="1.1.1.100" evidence="3"/>
<dbReference type="Gene3D" id="3.40.50.720">
    <property type="entry name" value="NAD(P)-binding Rossmann-like Domain"/>
    <property type="match status" value="1"/>
</dbReference>
<protein>
    <submittedName>
        <fullName evidence="3">3-oxoacyl-[acyl-carrier-protein] reductase</fullName>
        <ecNumber evidence="3">1.1.1.100</ecNumber>
    </submittedName>
</protein>
<dbReference type="SUPFAM" id="SSF51735">
    <property type="entry name" value="NAD(P)-binding Rossmann-fold domains"/>
    <property type="match status" value="1"/>
</dbReference>
<dbReference type="Proteomes" id="UP000009175">
    <property type="component" value="Chromosome"/>
</dbReference>
<dbReference type="eggNOG" id="COG1028">
    <property type="taxonomic scope" value="Bacteria"/>
</dbReference>
<dbReference type="PROSITE" id="PS00061">
    <property type="entry name" value="ADH_SHORT"/>
    <property type="match status" value="1"/>
</dbReference>
<proteinExistence type="inferred from homology"/>
<dbReference type="KEGG" id="saz:Sama_2250"/>
<organism evidence="3 4">
    <name type="scientific">Shewanella amazonensis (strain ATCC BAA-1098 / SB2B)</name>
    <dbReference type="NCBI Taxonomy" id="326297"/>
    <lineage>
        <taxon>Bacteria</taxon>
        <taxon>Pseudomonadati</taxon>
        <taxon>Pseudomonadota</taxon>
        <taxon>Gammaproteobacteria</taxon>
        <taxon>Alteromonadales</taxon>
        <taxon>Shewanellaceae</taxon>
        <taxon>Shewanella</taxon>
    </lineage>
</organism>
<comment type="similarity">
    <text evidence="1">Belongs to the short-chain dehydrogenases/reductases (SDR) family.</text>
</comment>
<dbReference type="EMBL" id="CP000507">
    <property type="protein sequence ID" value="ABM00456.1"/>
    <property type="molecule type" value="Genomic_DNA"/>
</dbReference>
<gene>
    <name evidence="3" type="ordered locus">Sama_2250</name>
</gene>
<keyword evidence="2 3" id="KW-0560">Oxidoreductase</keyword>
<dbReference type="InterPro" id="IPR050259">
    <property type="entry name" value="SDR"/>
</dbReference>
<sequence>MNTKAVVVTGATGGIGWTIAEYLMSLEYFVIGTTHRAPQSACEQWIEMADKRGVLIKYDSNVDNLSIDTLIEVANGHSIYGLVNNLGITRDSSFKKMTSEQWKQVMDVNLFSVFSLTQCIFNHMALSGSGRIVNISSVNAHRGQFGQVNYCAAKAGLLGFTKALSLEGAKSGITVNSVSPGYTDTKMLSHIPTDILQSIKDSVPMKRLAKPIEIAHAVAFLLDDKSAYITGADIPVNGGLHLS</sequence>
<reference evidence="3 4" key="1">
    <citation type="submission" date="2006-12" db="EMBL/GenBank/DDBJ databases">
        <title>Complete sequence of Shewanella amazonensis SB2B.</title>
        <authorList>
            <consortium name="US DOE Joint Genome Institute"/>
            <person name="Copeland A."/>
            <person name="Lucas S."/>
            <person name="Lapidus A."/>
            <person name="Barry K."/>
            <person name="Detter J.C."/>
            <person name="Glavina del Rio T."/>
            <person name="Hammon N."/>
            <person name="Israni S."/>
            <person name="Dalin E."/>
            <person name="Tice H."/>
            <person name="Pitluck S."/>
            <person name="Munk A.C."/>
            <person name="Brettin T."/>
            <person name="Bruce D."/>
            <person name="Han C."/>
            <person name="Tapia R."/>
            <person name="Gilna P."/>
            <person name="Schmutz J."/>
            <person name="Larimer F."/>
            <person name="Land M."/>
            <person name="Hauser L."/>
            <person name="Kyrpides N."/>
            <person name="Mikhailova N."/>
            <person name="Fredrickson J."/>
            <person name="Richardson P."/>
        </authorList>
    </citation>
    <scope>NUCLEOTIDE SEQUENCE [LARGE SCALE GENOMIC DNA]</scope>
    <source>
        <strain evidence="4">ATCC BAA-1098 / SB2B</strain>
    </source>
</reference>